<comment type="caution">
    <text evidence="1">The sequence shown here is derived from an EMBL/GenBank/DDBJ whole genome shotgun (WGS) entry which is preliminary data.</text>
</comment>
<dbReference type="AlphaFoldDB" id="A0A1Y2I2C7"/>
<organism evidence="1 2">
    <name type="scientific">Catenaria anguillulae PL171</name>
    <dbReference type="NCBI Taxonomy" id="765915"/>
    <lineage>
        <taxon>Eukaryota</taxon>
        <taxon>Fungi</taxon>
        <taxon>Fungi incertae sedis</taxon>
        <taxon>Blastocladiomycota</taxon>
        <taxon>Blastocladiomycetes</taxon>
        <taxon>Blastocladiales</taxon>
        <taxon>Catenariaceae</taxon>
        <taxon>Catenaria</taxon>
    </lineage>
</organism>
<gene>
    <name evidence="1" type="ORF">BCR44DRAFT_1424199</name>
</gene>
<keyword evidence="2" id="KW-1185">Reference proteome</keyword>
<sequence length="138" mass="14550">MVQYIITTTFATLTTMLVQLCFFLHKVQIVFLETGNKPYTKRSTLAAVSGIDYDDAVATMDYSQSAGGQLSGTNTDGNDVMTGLRCKYCRQVISVGSSISPQTPSQMGRQKSGAASVSARGVVGSSAPVPIASALMKP</sequence>
<protein>
    <submittedName>
        <fullName evidence="1">Uncharacterized protein</fullName>
    </submittedName>
</protein>
<name>A0A1Y2I2C7_9FUNG</name>
<proteinExistence type="predicted"/>
<evidence type="ECO:0000313" key="1">
    <source>
        <dbReference type="EMBL" id="ORZ41005.1"/>
    </source>
</evidence>
<dbReference type="EMBL" id="MCFL01000002">
    <property type="protein sequence ID" value="ORZ41005.1"/>
    <property type="molecule type" value="Genomic_DNA"/>
</dbReference>
<reference evidence="1 2" key="1">
    <citation type="submission" date="2016-07" db="EMBL/GenBank/DDBJ databases">
        <title>Pervasive Adenine N6-methylation of Active Genes in Fungi.</title>
        <authorList>
            <consortium name="DOE Joint Genome Institute"/>
            <person name="Mondo S.J."/>
            <person name="Dannebaum R.O."/>
            <person name="Kuo R.C."/>
            <person name="Labutti K."/>
            <person name="Haridas S."/>
            <person name="Kuo A."/>
            <person name="Salamov A."/>
            <person name="Ahrendt S.R."/>
            <person name="Lipzen A."/>
            <person name="Sullivan W."/>
            <person name="Andreopoulos W.B."/>
            <person name="Clum A."/>
            <person name="Lindquist E."/>
            <person name="Daum C."/>
            <person name="Ramamoorthy G.K."/>
            <person name="Gryganskyi A."/>
            <person name="Culley D."/>
            <person name="Magnuson J.K."/>
            <person name="James T.Y."/>
            <person name="O'Malley M.A."/>
            <person name="Stajich J.E."/>
            <person name="Spatafora J.W."/>
            <person name="Visel A."/>
            <person name="Grigoriev I.V."/>
        </authorList>
    </citation>
    <scope>NUCLEOTIDE SEQUENCE [LARGE SCALE GENOMIC DNA]</scope>
    <source>
        <strain evidence="1 2">PL171</strain>
    </source>
</reference>
<dbReference type="Proteomes" id="UP000193411">
    <property type="component" value="Unassembled WGS sequence"/>
</dbReference>
<accession>A0A1Y2I2C7</accession>
<evidence type="ECO:0000313" key="2">
    <source>
        <dbReference type="Proteomes" id="UP000193411"/>
    </source>
</evidence>